<evidence type="ECO:0000256" key="4">
    <source>
        <dbReference type="ARBA" id="ARBA00022842"/>
    </source>
</evidence>
<dbReference type="GO" id="GO:0032451">
    <property type="term" value="F:demethylase activity"/>
    <property type="evidence" value="ECO:0007669"/>
    <property type="project" value="UniProtKB-ARBA"/>
</dbReference>
<dbReference type="GO" id="GO:0006307">
    <property type="term" value="P:DNA alkylation repair"/>
    <property type="evidence" value="ECO:0007669"/>
    <property type="project" value="InterPro"/>
</dbReference>
<dbReference type="PANTHER" id="PTHR31212">
    <property type="entry name" value="ALPHA-KETOGLUTARATE-DEPENDENT DIOXYGENASE ALKB HOMOLOG 3"/>
    <property type="match status" value="1"/>
</dbReference>
<protein>
    <recommendedName>
        <fullName evidence="9">Fe2OG dioxygenase domain-containing protein</fullName>
    </recommendedName>
</protein>
<organism evidence="10 11">
    <name type="scientific">Legionella maceachernii</name>
    <dbReference type="NCBI Taxonomy" id="466"/>
    <lineage>
        <taxon>Bacteria</taxon>
        <taxon>Pseudomonadati</taxon>
        <taxon>Pseudomonadota</taxon>
        <taxon>Gammaproteobacteria</taxon>
        <taxon>Legionellales</taxon>
        <taxon>Legionellaceae</taxon>
        <taxon>Legionella</taxon>
    </lineage>
</organism>
<comment type="cofactor">
    <cofactor evidence="1">
        <name>Fe(2+)</name>
        <dbReference type="ChEBI" id="CHEBI:29033"/>
    </cofactor>
</comment>
<dbReference type="Pfam" id="PF13532">
    <property type="entry name" value="2OG-FeII_Oxy_2"/>
    <property type="match status" value="1"/>
</dbReference>
<dbReference type="PANTHER" id="PTHR31212:SF4">
    <property type="entry name" value="ALPHA-KETOGLUTARATE-DEPENDENT DIOXYGENASE ALKB HOMOLOG 3"/>
    <property type="match status" value="1"/>
</dbReference>
<dbReference type="InterPro" id="IPR005123">
    <property type="entry name" value="Oxoglu/Fe-dep_dioxygenase_dom"/>
</dbReference>
<keyword evidence="4" id="KW-0460">Magnesium</keyword>
<name>A0A0W0WGM2_9GAMM</name>
<dbReference type="RefSeq" id="WP_065239967.1">
    <property type="nucleotide sequence ID" value="NZ_CAAAIB010000003.1"/>
</dbReference>
<proteinExistence type="predicted"/>
<evidence type="ECO:0000256" key="8">
    <source>
        <dbReference type="ARBA" id="ARBA00023204"/>
    </source>
</evidence>
<dbReference type="PROSITE" id="PS51471">
    <property type="entry name" value="FE2OG_OXY"/>
    <property type="match status" value="1"/>
</dbReference>
<dbReference type="PATRIC" id="fig|466.6.peg.223"/>
<accession>A0A0W0WGM2</accession>
<dbReference type="Proteomes" id="UP000054908">
    <property type="component" value="Unassembled WGS sequence"/>
</dbReference>
<evidence type="ECO:0000256" key="6">
    <source>
        <dbReference type="ARBA" id="ARBA00023002"/>
    </source>
</evidence>
<keyword evidence="6" id="KW-0560">Oxidoreductase</keyword>
<dbReference type="GO" id="GO:0046872">
    <property type="term" value="F:metal ion binding"/>
    <property type="evidence" value="ECO:0007669"/>
    <property type="project" value="UniProtKB-KW"/>
</dbReference>
<dbReference type="FunFam" id="2.60.120.590:FF:000004">
    <property type="entry name" value="DNA oxidative demethylase ALKBH2"/>
    <property type="match status" value="1"/>
</dbReference>
<dbReference type="GO" id="GO:0140097">
    <property type="term" value="F:catalytic activity, acting on DNA"/>
    <property type="evidence" value="ECO:0007669"/>
    <property type="project" value="UniProtKB-ARBA"/>
</dbReference>
<keyword evidence="2" id="KW-0479">Metal-binding</keyword>
<keyword evidence="8" id="KW-0234">DNA repair</keyword>
<reference evidence="10 11" key="1">
    <citation type="submission" date="2015-11" db="EMBL/GenBank/DDBJ databases">
        <title>Genomic analysis of 38 Legionella species identifies large and diverse effector repertoires.</title>
        <authorList>
            <person name="Burstein D."/>
            <person name="Amaro F."/>
            <person name="Zusman T."/>
            <person name="Lifshitz Z."/>
            <person name="Cohen O."/>
            <person name="Gilbert J.A."/>
            <person name="Pupko T."/>
            <person name="Shuman H.A."/>
            <person name="Segal G."/>
        </authorList>
    </citation>
    <scope>NUCLEOTIDE SEQUENCE [LARGE SCALE GENOMIC DNA]</scope>
    <source>
        <strain evidence="10 11">PX-1-G2-E2</strain>
    </source>
</reference>
<dbReference type="GO" id="GO:0016705">
    <property type="term" value="F:oxidoreductase activity, acting on paired donors, with incorporation or reduction of molecular oxygen"/>
    <property type="evidence" value="ECO:0007669"/>
    <property type="project" value="UniProtKB-ARBA"/>
</dbReference>
<evidence type="ECO:0000256" key="5">
    <source>
        <dbReference type="ARBA" id="ARBA00022964"/>
    </source>
</evidence>
<dbReference type="InterPro" id="IPR032854">
    <property type="entry name" value="ALKBH3"/>
</dbReference>
<dbReference type="GO" id="GO:0016787">
    <property type="term" value="F:hydrolase activity"/>
    <property type="evidence" value="ECO:0007669"/>
    <property type="project" value="UniProtKB-ARBA"/>
</dbReference>
<dbReference type="STRING" id="466.Lmac_0206"/>
<dbReference type="EMBL" id="LNYL01000005">
    <property type="protein sequence ID" value="KTD31458.1"/>
    <property type="molecule type" value="Genomic_DNA"/>
</dbReference>
<evidence type="ECO:0000313" key="11">
    <source>
        <dbReference type="Proteomes" id="UP000054908"/>
    </source>
</evidence>
<dbReference type="InterPro" id="IPR037151">
    <property type="entry name" value="AlkB-like_sf"/>
</dbReference>
<evidence type="ECO:0000256" key="3">
    <source>
        <dbReference type="ARBA" id="ARBA00022763"/>
    </source>
</evidence>
<evidence type="ECO:0000256" key="2">
    <source>
        <dbReference type="ARBA" id="ARBA00022723"/>
    </source>
</evidence>
<dbReference type="GO" id="GO:0051213">
    <property type="term" value="F:dioxygenase activity"/>
    <property type="evidence" value="ECO:0007669"/>
    <property type="project" value="UniProtKB-KW"/>
</dbReference>
<sequence>MAKKENLIICSENLSLDYFPFFFSKDKADYYFHTLLRSIDWQEETILILGKRITVPRLVSWYGDEETIYHYSGVKHDPKKWTEVLLEIKTCLQMRLGVEFNSVLANLYRNGQDSMGWHADNEPELGEKPVIASVSFGVVRKFCLRHKKQKTAFTIPLRHGSVLLMHGETQHYWKHALPKMKRVDEPRINLTFRSVYSAERK</sequence>
<dbReference type="OrthoDB" id="190276at2"/>
<dbReference type="AlphaFoldDB" id="A0A0W0WGM2"/>
<keyword evidence="7" id="KW-0408">Iron</keyword>
<keyword evidence="3" id="KW-0227">DNA damage</keyword>
<keyword evidence="5" id="KW-0223">Dioxygenase</keyword>
<gene>
    <name evidence="10" type="ORF">Lmac_0206</name>
</gene>
<evidence type="ECO:0000313" key="10">
    <source>
        <dbReference type="EMBL" id="KTD31458.1"/>
    </source>
</evidence>
<comment type="caution">
    <text evidence="10">The sequence shown here is derived from an EMBL/GenBank/DDBJ whole genome shotgun (WGS) entry which is preliminary data.</text>
</comment>
<dbReference type="SUPFAM" id="SSF51197">
    <property type="entry name" value="Clavaminate synthase-like"/>
    <property type="match status" value="1"/>
</dbReference>
<keyword evidence="11" id="KW-1185">Reference proteome</keyword>
<evidence type="ECO:0000256" key="1">
    <source>
        <dbReference type="ARBA" id="ARBA00001954"/>
    </source>
</evidence>
<dbReference type="InterPro" id="IPR027450">
    <property type="entry name" value="AlkB-like"/>
</dbReference>
<evidence type="ECO:0000256" key="7">
    <source>
        <dbReference type="ARBA" id="ARBA00023004"/>
    </source>
</evidence>
<dbReference type="Gene3D" id="2.60.120.590">
    <property type="entry name" value="Alpha-ketoglutarate-dependent dioxygenase AlkB-like"/>
    <property type="match status" value="1"/>
</dbReference>
<evidence type="ECO:0000259" key="9">
    <source>
        <dbReference type="PROSITE" id="PS51471"/>
    </source>
</evidence>
<feature type="domain" description="Fe2OG dioxygenase" evidence="9">
    <location>
        <begin position="99"/>
        <end position="196"/>
    </location>
</feature>